<accession>E0VLR8</accession>
<dbReference type="VEuPathDB" id="VectorBase:PHUM293040"/>
<dbReference type="GeneID" id="8229695"/>
<sequence>MVKSLQFWTTFLISSFFFMLQGTFLNYCINCYTCSSINGSNVYCEDPINTHLSEYTEKCMVPKKNHVGLFPANFCIKITGVNMETNERMIIRACVMKTMDSQCGMFKYQDQAMNGCVLTCDYNGCNKSQKINSSSTSAFLILFFIIIIIKNVNFFIFLNVL</sequence>
<keyword evidence="3" id="KW-0812">Transmembrane</keyword>
<dbReference type="EMBL" id="AAZO01003397">
    <property type="status" value="NOT_ANNOTATED_CDS"/>
    <property type="molecule type" value="Genomic_DNA"/>
</dbReference>
<organism>
    <name type="scientific">Pediculus humanus subsp. corporis</name>
    <name type="common">Body louse</name>
    <dbReference type="NCBI Taxonomy" id="121224"/>
    <lineage>
        <taxon>Eukaryota</taxon>
        <taxon>Metazoa</taxon>
        <taxon>Ecdysozoa</taxon>
        <taxon>Arthropoda</taxon>
        <taxon>Hexapoda</taxon>
        <taxon>Insecta</taxon>
        <taxon>Pterygota</taxon>
        <taxon>Neoptera</taxon>
        <taxon>Paraneoptera</taxon>
        <taxon>Psocodea</taxon>
        <taxon>Troctomorpha</taxon>
        <taxon>Phthiraptera</taxon>
        <taxon>Anoplura</taxon>
        <taxon>Pediculidae</taxon>
        <taxon>Pediculus</taxon>
    </lineage>
</organism>
<evidence type="ECO:0000313" key="4">
    <source>
        <dbReference type="EMBL" id="EEB14324.1"/>
    </source>
</evidence>
<dbReference type="Pfam" id="PF17064">
    <property type="entry name" value="QVR"/>
    <property type="match status" value="1"/>
</dbReference>
<evidence type="ECO:0000256" key="1">
    <source>
        <dbReference type="ARBA" id="ARBA00022729"/>
    </source>
</evidence>
<dbReference type="HOGENOM" id="CLU_128415_1_0_1"/>
<name>E0VLR8_PEDHC</name>
<evidence type="ECO:0000313" key="6">
    <source>
        <dbReference type="Proteomes" id="UP000009046"/>
    </source>
</evidence>
<dbReference type="OrthoDB" id="75169at2759"/>
<dbReference type="CTD" id="8229695"/>
<protein>
    <submittedName>
        <fullName evidence="4 5">Uncharacterized protein</fullName>
    </submittedName>
</protein>
<dbReference type="PANTHER" id="PTHR38332">
    <property type="entry name" value="PROTEIN CBG11604"/>
    <property type="match status" value="1"/>
</dbReference>
<keyword evidence="1" id="KW-0732">Signal</keyword>
<dbReference type="GO" id="GO:0032222">
    <property type="term" value="P:regulation of synaptic transmission, cholinergic"/>
    <property type="evidence" value="ECO:0007669"/>
    <property type="project" value="InterPro"/>
</dbReference>
<keyword evidence="2" id="KW-0325">Glycoprotein</keyword>
<keyword evidence="6" id="KW-1185">Reference proteome</keyword>
<dbReference type="Proteomes" id="UP000009046">
    <property type="component" value="Unassembled WGS sequence"/>
</dbReference>
<feature type="transmembrane region" description="Helical" evidence="3">
    <location>
        <begin position="137"/>
        <end position="158"/>
    </location>
</feature>
<reference evidence="4" key="2">
    <citation type="submission" date="2007-04" db="EMBL/GenBank/DDBJ databases">
        <title>The genome of the human body louse.</title>
        <authorList>
            <consortium name="The Human Body Louse Genome Consortium"/>
            <person name="Kirkness E."/>
            <person name="Walenz B."/>
            <person name="Hass B."/>
            <person name="Bruggner R."/>
            <person name="Strausberg R."/>
        </authorList>
    </citation>
    <scope>NUCLEOTIDE SEQUENCE</scope>
    <source>
        <strain evidence="4">USDA</strain>
    </source>
</reference>
<reference evidence="4" key="1">
    <citation type="submission" date="2007-04" db="EMBL/GenBank/DDBJ databases">
        <title>Annotation of Pediculus humanus corporis strain USDA.</title>
        <authorList>
            <person name="Kirkness E."/>
            <person name="Hannick L."/>
            <person name="Hass B."/>
            <person name="Bruggner R."/>
            <person name="Lawson D."/>
            <person name="Bidwell S."/>
            <person name="Joardar V."/>
            <person name="Caler E."/>
            <person name="Walenz B."/>
            <person name="Inman J."/>
            <person name="Schobel S."/>
            <person name="Galinsky K."/>
            <person name="Amedeo P."/>
            <person name="Strausberg R."/>
        </authorList>
    </citation>
    <scope>NUCLEOTIDE SEQUENCE</scope>
    <source>
        <strain evidence="4">USDA</strain>
    </source>
</reference>
<dbReference type="GO" id="GO:0030431">
    <property type="term" value="P:sleep"/>
    <property type="evidence" value="ECO:0007669"/>
    <property type="project" value="InterPro"/>
</dbReference>
<dbReference type="RefSeq" id="XP_002427062.1">
    <property type="nucleotide sequence ID" value="XM_002427017.1"/>
</dbReference>
<keyword evidence="3" id="KW-0472">Membrane</keyword>
<dbReference type="InParanoid" id="E0VLR8"/>
<evidence type="ECO:0000256" key="2">
    <source>
        <dbReference type="ARBA" id="ARBA00023180"/>
    </source>
</evidence>
<dbReference type="KEGG" id="phu:Phum_PHUM293040"/>
<dbReference type="OMA" id="CINCYTC"/>
<proteinExistence type="predicted"/>
<evidence type="ECO:0000256" key="3">
    <source>
        <dbReference type="SAM" id="Phobius"/>
    </source>
</evidence>
<dbReference type="PANTHER" id="PTHR38332:SF2">
    <property type="entry name" value="PROTEIN QUIVER"/>
    <property type="match status" value="1"/>
</dbReference>
<feature type="transmembrane region" description="Helical" evidence="3">
    <location>
        <begin position="6"/>
        <end position="29"/>
    </location>
</feature>
<dbReference type="eggNOG" id="ENOG502S5SF">
    <property type="taxonomic scope" value="Eukaryota"/>
</dbReference>
<evidence type="ECO:0000313" key="5">
    <source>
        <dbReference type="EnsemblMetazoa" id="PHUM293040-PA"/>
    </source>
</evidence>
<gene>
    <name evidence="5" type="primary">8229695</name>
    <name evidence="4" type="ORF">Phum_PHUM293040</name>
</gene>
<dbReference type="EMBL" id="DS235281">
    <property type="protein sequence ID" value="EEB14324.1"/>
    <property type="molecule type" value="Genomic_DNA"/>
</dbReference>
<dbReference type="AlphaFoldDB" id="E0VLR8"/>
<reference evidence="5" key="3">
    <citation type="submission" date="2021-02" db="UniProtKB">
        <authorList>
            <consortium name="EnsemblMetazoa"/>
        </authorList>
    </citation>
    <scope>IDENTIFICATION</scope>
    <source>
        <strain evidence="5">USDA</strain>
    </source>
</reference>
<keyword evidence="3" id="KW-1133">Transmembrane helix</keyword>
<dbReference type="InterPro" id="IPR031424">
    <property type="entry name" value="QVR-like"/>
</dbReference>
<dbReference type="EnsemblMetazoa" id="PHUM293040-RA">
    <property type="protein sequence ID" value="PHUM293040-PA"/>
    <property type="gene ID" value="PHUM293040"/>
</dbReference>